<dbReference type="AlphaFoldDB" id="G2Q1R5"/>
<dbReference type="VEuPathDB" id="FungiDB:MYCTH_2122199"/>
<dbReference type="HOGENOM" id="CLU_723977_0_0_1"/>
<evidence type="ECO:0000313" key="2">
    <source>
        <dbReference type="EMBL" id="AEO53349.1"/>
    </source>
</evidence>
<name>G2Q1R5_THET4</name>
<evidence type="ECO:0000313" key="3">
    <source>
        <dbReference type="Proteomes" id="UP000007322"/>
    </source>
</evidence>
<dbReference type="InParanoid" id="G2Q1R5"/>
<dbReference type="OMA" id="GPHAQHI"/>
<protein>
    <submittedName>
        <fullName evidence="2">Uncharacterized protein</fullName>
    </submittedName>
</protein>
<dbReference type="EMBL" id="CP003002">
    <property type="protein sequence ID" value="AEO53349.1"/>
    <property type="molecule type" value="Genomic_DNA"/>
</dbReference>
<accession>G2Q1R5</accession>
<organism evidence="2 3">
    <name type="scientific">Thermothelomyces thermophilus (strain ATCC 42464 / BCRC 31852 / DSM 1799)</name>
    <name type="common">Sporotrichum thermophile</name>
    <dbReference type="NCBI Taxonomy" id="573729"/>
    <lineage>
        <taxon>Eukaryota</taxon>
        <taxon>Fungi</taxon>
        <taxon>Dikarya</taxon>
        <taxon>Ascomycota</taxon>
        <taxon>Pezizomycotina</taxon>
        <taxon>Sordariomycetes</taxon>
        <taxon>Sordariomycetidae</taxon>
        <taxon>Sordariales</taxon>
        <taxon>Chaetomiaceae</taxon>
        <taxon>Thermothelomyces</taxon>
    </lineage>
</organism>
<feature type="region of interest" description="Disordered" evidence="1">
    <location>
        <begin position="58"/>
        <end position="78"/>
    </location>
</feature>
<dbReference type="RefSeq" id="XP_003658594.1">
    <property type="nucleotide sequence ID" value="XM_003658546.1"/>
</dbReference>
<dbReference type="OrthoDB" id="5229512at2759"/>
<proteinExistence type="predicted"/>
<dbReference type="Proteomes" id="UP000007322">
    <property type="component" value="Chromosome 1"/>
</dbReference>
<keyword evidence="3" id="KW-1185">Reference proteome</keyword>
<dbReference type="GeneID" id="11513317"/>
<evidence type="ECO:0000256" key="1">
    <source>
        <dbReference type="SAM" id="MobiDB-lite"/>
    </source>
</evidence>
<reference evidence="2 3" key="1">
    <citation type="journal article" date="2011" name="Nat. Biotechnol.">
        <title>Comparative genomic analysis of the thermophilic biomass-degrading fungi Myceliophthora thermophila and Thielavia terrestris.</title>
        <authorList>
            <person name="Berka R.M."/>
            <person name="Grigoriev I.V."/>
            <person name="Otillar R."/>
            <person name="Salamov A."/>
            <person name="Grimwood J."/>
            <person name="Reid I."/>
            <person name="Ishmael N."/>
            <person name="John T."/>
            <person name="Darmond C."/>
            <person name="Moisan M.-C."/>
            <person name="Henrissat B."/>
            <person name="Coutinho P.M."/>
            <person name="Lombard V."/>
            <person name="Natvig D.O."/>
            <person name="Lindquist E."/>
            <person name="Schmutz J."/>
            <person name="Lucas S."/>
            <person name="Harris P."/>
            <person name="Powlowski J."/>
            <person name="Bellemare A."/>
            <person name="Taylor D."/>
            <person name="Butler G."/>
            <person name="de Vries R.P."/>
            <person name="Allijn I.E."/>
            <person name="van den Brink J."/>
            <person name="Ushinsky S."/>
            <person name="Storms R."/>
            <person name="Powell A.J."/>
            <person name="Paulsen I.T."/>
            <person name="Elbourne L.D.H."/>
            <person name="Baker S.E."/>
            <person name="Magnuson J."/>
            <person name="LaBoissiere S."/>
            <person name="Clutterbuck A.J."/>
            <person name="Martinez D."/>
            <person name="Wogulis M."/>
            <person name="de Leon A.L."/>
            <person name="Rey M.W."/>
            <person name="Tsang A."/>
        </authorList>
    </citation>
    <scope>NUCLEOTIDE SEQUENCE [LARGE SCALE GENOMIC DNA]</scope>
    <source>
        <strain evidence="3">ATCC 42464 / BCRC 31852 / DSM 1799</strain>
    </source>
</reference>
<sequence length="382" mass="41352">MPPERFEFFFDLPPEIREQILSYLCLFPTGIWVGGGVGGKSIALSPAAAALLMGKMPTGPQRTATRKSRSTHNGIGGNVDISCGGGGGDSGGGDDGAYGLGDCNADPPVNLFLASPILYREAGDLYYGRNLFHFAFSLCTWGRKKLQQQQGHDQDKEKAKMQQEQQQGDRPISAAAAARNAPRDPSGAALARFLTHADTVRARRRVRSAVVHLGRLGGLVEDLVVPALADLALTGALRRLGVHIGGELFLCVGHPPEALSLVVDREERPHQQQLLQRRQHLGGRDDQDGALAENPALRALLVLLADPSLEKAELRVLWPHRDRFWCNFHPGGWLDERGCRCAVPGRRLSGPYEGALVEMDIPRLVDAFAGDAAAEFNIKKVG</sequence>
<dbReference type="eggNOG" id="ENOG502RKZH">
    <property type="taxonomic scope" value="Eukaryota"/>
</dbReference>
<feature type="region of interest" description="Disordered" evidence="1">
    <location>
        <begin position="149"/>
        <end position="183"/>
    </location>
</feature>
<dbReference type="KEGG" id="mtm:MYCTH_2122199"/>
<gene>
    <name evidence="2" type="ORF">MYCTH_2122199</name>
</gene>
<feature type="compositionally biased region" description="Basic and acidic residues" evidence="1">
    <location>
        <begin position="152"/>
        <end position="161"/>
    </location>
</feature>